<keyword evidence="5" id="KW-1185">Reference proteome</keyword>
<protein>
    <submittedName>
        <fullName evidence="6">CCHC-type domain-containing protein</fullName>
    </submittedName>
</protein>
<dbReference type="InterPro" id="IPR001878">
    <property type="entry name" value="Znf_CCHC"/>
</dbReference>
<dbReference type="PANTHER" id="PTHR46888:SF1">
    <property type="entry name" value="RIBONUCLEASE H"/>
    <property type="match status" value="1"/>
</dbReference>
<dbReference type="WBParaSite" id="HCON_00174760-00001">
    <property type="protein sequence ID" value="HCON_00174760-00001"/>
    <property type="gene ID" value="HCON_00174760"/>
</dbReference>
<feature type="region of interest" description="Disordered" evidence="3">
    <location>
        <begin position="293"/>
        <end position="343"/>
    </location>
</feature>
<dbReference type="SUPFAM" id="SSF57756">
    <property type="entry name" value="Retrovirus zinc finger-like domains"/>
    <property type="match status" value="1"/>
</dbReference>
<evidence type="ECO:0000256" key="3">
    <source>
        <dbReference type="SAM" id="MobiDB-lite"/>
    </source>
</evidence>
<dbReference type="GO" id="GO:0003676">
    <property type="term" value="F:nucleic acid binding"/>
    <property type="evidence" value="ECO:0007669"/>
    <property type="project" value="InterPro"/>
</dbReference>
<organism evidence="5 6">
    <name type="scientific">Haemonchus contortus</name>
    <name type="common">Barber pole worm</name>
    <dbReference type="NCBI Taxonomy" id="6289"/>
    <lineage>
        <taxon>Eukaryota</taxon>
        <taxon>Metazoa</taxon>
        <taxon>Ecdysozoa</taxon>
        <taxon>Nematoda</taxon>
        <taxon>Chromadorea</taxon>
        <taxon>Rhabditida</taxon>
        <taxon>Rhabditina</taxon>
        <taxon>Rhabditomorpha</taxon>
        <taxon>Strongyloidea</taxon>
        <taxon>Trichostrongylidae</taxon>
        <taxon>Haemonchus</taxon>
    </lineage>
</organism>
<keyword evidence="1" id="KW-0862">Zinc</keyword>
<feature type="domain" description="CCHC-type" evidence="4">
    <location>
        <begin position="352"/>
        <end position="368"/>
    </location>
</feature>
<evidence type="ECO:0000256" key="1">
    <source>
        <dbReference type="PROSITE-ProRule" id="PRU00047"/>
    </source>
</evidence>
<dbReference type="OrthoDB" id="5869299at2759"/>
<accession>A0A7I4Z599</accession>
<dbReference type="AlphaFoldDB" id="A0A7I4Z599"/>
<sequence>MSKSSSSSTVGASAQPPDTKAFKLESHMGPPSFTMLFDDFSDDAPLHGRDAKMIRDLTQSALTQVWNDTCASAALLTRRINESNETLKEKLNESFEAVGRRLDSLPSVAMFQPELQSRVVPFSGPTENGVQFSIWLRRLEDIMRMRPSPLSDEQQANFLIGHLDGVAREKIEELDAQDKKVYATVVAHLMAFFESPHQRYVARQKLSTCRQEPGESSTSFATRILNLVRAATAGQDSVAQKERILEEFVSRLRGDIRYFVKLDGPTTFEQAVNKAQTVEQLLSEATADRLLHPTSPQAPIQVLARPEHRTGRGASTRQPPRGFNRPRTDSPAGNLQRHQSHAQGGLSPLGIKCFNCGGLGHFASSCPSPRRQMLARPANRGRYPGTVPRSGYSASLPRNTLVSLTAPTQSVEEVRLGGAAATADIASLTATLRDTQDQLKQSKARVAALLQRNNELAQASFLGQSHPSGREPSLSTSLPDVRLLFCTVMLLIVMSSPGSAQKAWLCPSENPATLFLLPDSTNCSTLWPNVSSDPVKTSVRMYRPNTQLYSTPAFLCKIVRHSVVYSVSFFGSRYEAHSETLVAVSWRRVPQDDSPPQVHAWRLI</sequence>
<dbReference type="PROSITE" id="PS50158">
    <property type="entry name" value="ZF_CCHC"/>
    <property type="match status" value="1"/>
</dbReference>
<dbReference type="OMA" id="QMISHSA"/>
<dbReference type="SMART" id="SM00343">
    <property type="entry name" value="ZnF_C2HC"/>
    <property type="match status" value="1"/>
</dbReference>
<dbReference type="Pfam" id="PF00098">
    <property type="entry name" value="zf-CCHC"/>
    <property type="match status" value="1"/>
</dbReference>
<dbReference type="Proteomes" id="UP000025227">
    <property type="component" value="Unplaced"/>
</dbReference>
<dbReference type="Gene3D" id="4.10.60.10">
    <property type="entry name" value="Zinc finger, CCHC-type"/>
    <property type="match status" value="1"/>
</dbReference>
<keyword evidence="2" id="KW-0175">Coiled coil</keyword>
<dbReference type="PANTHER" id="PTHR46888">
    <property type="entry name" value="ZINC KNUCKLE DOMAINCONTAINING PROTEIN-RELATED"/>
    <property type="match status" value="1"/>
</dbReference>
<dbReference type="GO" id="GO:0008270">
    <property type="term" value="F:zinc ion binding"/>
    <property type="evidence" value="ECO:0007669"/>
    <property type="project" value="UniProtKB-KW"/>
</dbReference>
<evidence type="ECO:0000313" key="6">
    <source>
        <dbReference type="WBParaSite" id="HCON_00174760-00001"/>
    </source>
</evidence>
<evidence type="ECO:0000313" key="5">
    <source>
        <dbReference type="Proteomes" id="UP000025227"/>
    </source>
</evidence>
<proteinExistence type="predicted"/>
<reference evidence="6" key="1">
    <citation type="submission" date="2020-12" db="UniProtKB">
        <authorList>
            <consortium name="WormBaseParasite"/>
        </authorList>
    </citation>
    <scope>IDENTIFICATION</scope>
    <source>
        <strain evidence="6">MHco3</strain>
    </source>
</reference>
<name>A0A7I4Z599_HAECO</name>
<evidence type="ECO:0000256" key="2">
    <source>
        <dbReference type="SAM" id="Coils"/>
    </source>
</evidence>
<keyword evidence="1" id="KW-0863">Zinc-finger</keyword>
<dbReference type="GO" id="GO:0019899">
    <property type="term" value="F:enzyme binding"/>
    <property type="evidence" value="ECO:0007669"/>
    <property type="project" value="UniProtKB-ARBA"/>
</dbReference>
<evidence type="ECO:0000259" key="4">
    <source>
        <dbReference type="PROSITE" id="PS50158"/>
    </source>
</evidence>
<keyword evidence="1" id="KW-0479">Metal-binding</keyword>
<feature type="region of interest" description="Disordered" evidence="3">
    <location>
        <begin position="1"/>
        <end position="22"/>
    </location>
</feature>
<feature type="coiled-coil region" evidence="2">
    <location>
        <begin position="425"/>
        <end position="459"/>
    </location>
</feature>
<dbReference type="InterPro" id="IPR036875">
    <property type="entry name" value="Znf_CCHC_sf"/>
</dbReference>
<dbReference type="GO" id="GO:0005737">
    <property type="term" value="C:cytoplasm"/>
    <property type="evidence" value="ECO:0007669"/>
    <property type="project" value="UniProtKB-ARBA"/>
</dbReference>